<dbReference type="InterPro" id="IPR002192">
    <property type="entry name" value="PPDK_AMP/ATP-bd"/>
</dbReference>
<feature type="domain" description="Pyruvate phosphate dikinase AMP/ATP-binding" evidence="2">
    <location>
        <begin position="69"/>
        <end position="292"/>
    </location>
</feature>
<feature type="domain" description="PEP-utilising enzyme mobile" evidence="1">
    <location>
        <begin position="422"/>
        <end position="503"/>
    </location>
</feature>
<dbReference type="SUPFAM" id="SSF56059">
    <property type="entry name" value="Glutathione synthetase ATP-binding domain-like"/>
    <property type="match status" value="1"/>
</dbReference>
<dbReference type="Gene3D" id="3.50.30.10">
    <property type="entry name" value="Phosphohistidine domain"/>
    <property type="match status" value="1"/>
</dbReference>
<dbReference type="Gene3D" id="1.20.80.30">
    <property type="match status" value="1"/>
</dbReference>
<dbReference type="InterPro" id="IPR008279">
    <property type="entry name" value="PEP-util_enz_mobile_dom"/>
</dbReference>
<evidence type="ECO:0000313" key="4">
    <source>
        <dbReference type="Proteomes" id="UP000190092"/>
    </source>
</evidence>
<keyword evidence="3" id="KW-0670">Pyruvate</keyword>
<dbReference type="Proteomes" id="UP000190092">
    <property type="component" value="Unassembled WGS sequence"/>
</dbReference>
<dbReference type="OrthoDB" id="9765468at2"/>
<dbReference type="PANTHER" id="PTHR22931:SF9">
    <property type="entry name" value="PYRUVATE, PHOSPHATE DIKINASE 1, CHLOROPLASTIC"/>
    <property type="match status" value="1"/>
</dbReference>
<dbReference type="SUPFAM" id="SSF52009">
    <property type="entry name" value="Phosphohistidine domain"/>
    <property type="match status" value="1"/>
</dbReference>
<keyword evidence="3" id="KW-0808">Transferase</keyword>
<dbReference type="InterPro" id="IPR018274">
    <property type="entry name" value="PEP_util_AS"/>
</dbReference>
<keyword evidence="3" id="KW-0418">Kinase</keyword>
<evidence type="ECO:0000259" key="1">
    <source>
        <dbReference type="Pfam" id="PF00391"/>
    </source>
</evidence>
<protein>
    <submittedName>
        <fullName evidence="3">Pyruvate phosphate dikinase</fullName>
    </submittedName>
</protein>
<dbReference type="InterPro" id="IPR010121">
    <property type="entry name" value="Pyruvate_phosphate_dikinase"/>
</dbReference>
<dbReference type="STRING" id="225324.SAMN02745126_05703"/>
<evidence type="ECO:0000313" key="3">
    <source>
        <dbReference type="EMBL" id="SKA35658.1"/>
    </source>
</evidence>
<reference evidence="4" key="1">
    <citation type="submission" date="2017-02" db="EMBL/GenBank/DDBJ databases">
        <authorList>
            <person name="Varghese N."/>
            <person name="Submissions S."/>
        </authorList>
    </citation>
    <scope>NUCLEOTIDE SEQUENCE [LARGE SCALE GENOMIC DNA]</scope>
    <source>
        <strain evidence="4">ATCC 27094</strain>
    </source>
</reference>
<dbReference type="GO" id="GO:0016301">
    <property type="term" value="F:kinase activity"/>
    <property type="evidence" value="ECO:0007669"/>
    <property type="project" value="UniProtKB-KW"/>
</dbReference>
<dbReference type="GO" id="GO:0005524">
    <property type="term" value="F:ATP binding"/>
    <property type="evidence" value="ECO:0007669"/>
    <property type="project" value="InterPro"/>
</dbReference>
<dbReference type="GO" id="GO:0050242">
    <property type="term" value="F:pyruvate, phosphate dikinase activity"/>
    <property type="evidence" value="ECO:0007669"/>
    <property type="project" value="InterPro"/>
</dbReference>
<dbReference type="AlphaFoldDB" id="A0A1T4T672"/>
<dbReference type="Gene3D" id="3.30.1490.20">
    <property type="entry name" value="ATP-grasp fold, A domain"/>
    <property type="match status" value="1"/>
</dbReference>
<evidence type="ECO:0000259" key="2">
    <source>
        <dbReference type="Pfam" id="PF01326"/>
    </source>
</evidence>
<dbReference type="EMBL" id="FUWJ01000013">
    <property type="protein sequence ID" value="SKA35658.1"/>
    <property type="molecule type" value="Genomic_DNA"/>
</dbReference>
<dbReference type="Pfam" id="PF00391">
    <property type="entry name" value="PEP-utilizers"/>
    <property type="match status" value="1"/>
</dbReference>
<sequence>MSDAVEPLFIASGTKGPEITAEVAGSKAVGLWRMARLGLPVPPAFVLPTALCQRVNAGDGAALEALERGLVKGIAWLEERTGRRFGDARAPLLISVRSGAAVSMPGMLQTVLNIGLDDETVHGLIRLTGNPRLAFDCWRRLIQSYAEVVGDARPDDFDRCLAAMVAAEQVEGEAELDSEAMERLALDYRELATRLDRGAPPDNPREQLSEAARAVFRSWDSPRAVEYRRLNGLHKLAGTAVTVQAMVFGNSGPRSGAGVVFSRNPATGANALYLDFLFDAQGEDVVSGRRTPVDSTRLASRLPDVAKQLADGVRRIEQEQRDAQDVEFTVDDGRLYFLQTRSAKRTPLAALSMAVAMVQEGLIDIPTALARIGTIDPSALTVSHFAEPAEAGAQAISAAPGVASGRVVFDSQRAQEWTQRGEPVILVRPDTSTEDVAGFAVAQGILTAAGGRTAHAAVVARQLGKVCLVGCRTLAIDEEHRQAMLGDAVVREGDWISLDGDAGTIALGRRSIVSCPPPEAAEVERWKQAGAGPA</sequence>
<organism evidence="3 4">
    <name type="scientific">Enhydrobacter aerosaccus</name>
    <dbReference type="NCBI Taxonomy" id="225324"/>
    <lineage>
        <taxon>Bacteria</taxon>
        <taxon>Pseudomonadati</taxon>
        <taxon>Pseudomonadota</taxon>
        <taxon>Alphaproteobacteria</taxon>
        <taxon>Hyphomicrobiales</taxon>
        <taxon>Enhydrobacter</taxon>
    </lineage>
</organism>
<name>A0A1T4T672_9HYPH</name>
<dbReference type="PANTHER" id="PTHR22931">
    <property type="entry name" value="PHOSPHOENOLPYRUVATE DIKINASE-RELATED"/>
    <property type="match status" value="1"/>
</dbReference>
<proteinExistence type="predicted"/>
<dbReference type="InterPro" id="IPR036637">
    <property type="entry name" value="Phosphohistidine_dom_sf"/>
</dbReference>
<dbReference type="RefSeq" id="WP_085937439.1">
    <property type="nucleotide sequence ID" value="NZ_FUWJ01000013.1"/>
</dbReference>
<dbReference type="PROSITE" id="PS00370">
    <property type="entry name" value="PEP_ENZYMES_PHOS_SITE"/>
    <property type="match status" value="1"/>
</dbReference>
<dbReference type="NCBIfam" id="NF004531">
    <property type="entry name" value="PRK05878.1"/>
    <property type="match status" value="1"/>
</dbReference>
<gene>
    <name evidence="3" type="ORF">SAMN02745126_05703</name>
</gene>
<dbReference type="Gene3D" id="3.30.470.20">
    <property type="entry name" value="ATP-grasp fold, B domain"/>
    <property type="match status" value="1"/>
</dbReference>
<accession>A0A1T4T672</accession>
<dbReference type="Pfam" id="PF01326">
    <property type="entry name" value="PPDK_N"/>
    <property type="match status" value="1"/>
</dbReference>
<keyword evidence="4" id="KW-1185">Reference proteome</keyword>
<dbReference type="Gene3D" id="1.10.189.10">
    <property type="entry name" value="Pyruvate Phosphate Dikinase, domain 2"/>
    <property type="match status" value="1"/>
</dbReference>
<dbReference type="InterPro" id="IPR013815">
    <property type="entry name" value="ATP_grasp_subdomain_1"/>
</dbReference>